<name>A0AAP2GTC2_9BACT</name>
<dbReference type="EMBL" id="JAHESF010000075">
    <property type="protein sequence ID" value="MBT1701482.1"/>
    <property type="molecule type" value="Genomic_DNA"/>
</dbReference>
<evidence type="ECO:0000313" key="2">
    <source>
        <dbReference type="Proteomes" id="UP001319200"/>
    </source>
</evidence>
<proteinExistence type="predicted"/>
<dbReference type="Pfam" id="PF25594">
    <property type="entry name" value="GldB_lipo"/>
    <property type="match status" value="1"/>
</dbReference>
<keyword evidence="2" id="KW-1185">Reference proteome</keyword>
<sequence>MKKYFGFAILIATLWSCGKEEEEKCVFTPDVSQVTVDLTFERFEDSLAGISSKQGLVELFTREPLIRDYVFRRTTYPNDSVFINTIYKKLTNPHIDTLLMETHRVFGDGSDLKAQFTQAFANIKYYYPDFVPPKVQTVISGLDSDMFFSDSLIIVSLDYYLGEGARFRPQVYDYQLRQYVKENIVPSCMLLYGISDRFNKTRVQDKTVLADMIAYGKAFYFAKHMLPCVPDSILIWYSSEEVRGSRKNQDLIWKRFIDDKVLYSTSHMVKQKYLGERPKTLDVGPECPGRIAQWIGWQIVNAYMESHPEIKLQQLMAQPEAERIFKESKYKPRGR</sequence>
<keyword evidence="1" id="KW-0449">Lipoprotein</keyword>
<reference evidence="1 2" key="1">
    <citation type="submission" date="2021-05" db="EMBL/GenBank/DDBJ databases">
        <title>A Polyphasic approach of four new species of the genus Ohtaekwangia: Ohtaekwangia histidinii sp. nov., Ohtaekwangia cretensis sp. nov., Ohtaekwangia indiensis sp. nov., Ohtaekwangia reichenbachii sp. nov. from diverse environment.</title>
        <authorList>
            <person name="Octaviana S."/>
        </authorList>
    </citation>
    <scope>NUCLEOTIDE SEQUENCE [LARGE SCALE GENOMIC DNA]</scope>
    <source>
        <strain evidence="1 2">PWU4</strain>
    </source>
</reference>
<dbReference type="Proteomes" id="UP001319200">
    <property type="component" value="Unassembled WGS sequence"/>
</dbReference>
<organism evidence="1 2">
    <name type="scientific">Chryseosolibacter histidini</name>
    <dbReference type="NCBI Taxonomy" id="2782349"/>
    <lineage>
        <taxon>Bacteria</taxon>
        <taxon>Pseudomonadati</taxon>
        <taxon>Bacteroidota</taxon>
        <taxon>Cytophagia</taxon>
        <taxon>Cytophagales</taxon>
        <taxon>Chryseotaleaceae</taxon>
        <taxon>Chryseosolibacter</taxon>
    </lineage>
</organism>
<accession>A0AAP2GTC2</accession>
<comment type="caution">
    <text evidence="1">The sequence shown here is derived from an EMBL/GenBank/DDBJ whole genome shotgun (WGS) entry which is preliminary data.</text>
</comment>
<dbReference type="RefSeq" id="WP_254170165.1">
    <property type="nucleotide sequence ID" value="NZ_JAHESF010000075.1"/>
</dbReference>
<dbReference type="AlphaFoldDB" id="A0AAP2GTC2"/>
<evidence type="ECO:0000313" key="1">
    <source>
        <dbReference type="EMBL" id="MBT1701482.1"/>
    </source>
</evidence>
<dbReference type="InterPro" id="IPR019853">
    <property type="entry name" value="GldB-like"/>
</dbReference>
<gene>
    <name evidence="1" type="ORF">KK083_31610</name>
</gene>
<protein>
    <submittedName>
        <fullName evidence="1">Gliding motility lipoprotein GldB</fullName>
    </submittedName>
</protein>